<sequence length="216" mass="24039">MGNVTFYNCDVTKFKQFNVTTTVSNYVELLAGSYFSHCVVGTGSIPVGTIPMRMCNTAYYYSLHQAGPGGKIHDLKGTYAIDGFHWMCGTAIYLQLPPSWSDVCAPVHVTDHTYVISVQLSLKRELICVKPHEEFKHRSTGNKILLSLGKNMLRLETIDYRLGLFVNATTKALTELPTEVTALRTVVLQNRMVLDLLTASFGGLCSPKRDLLHLHP</sequence>
<dbReference type="PANTHER" id="PTHR10424">
    <property type="entry name" value="VIRAL ENVELOPE PROTEIN"/>
    <property type="match status" value="1"/>
</dbReference>
<reference evidence="1 2" key="1">
    <citation type="submission" date="2021-07" db="EMBL/GenBank/DDBJ databases">
        <authorList>
            <person name="Palmer J.M."/>
        </authorList>
    </citation>
    <scope>NUCLEOTIDE SEQUENCE [LARGE SCALE GENOMIC DNA]</scope>
    <source>
        <strain evidence="1 2">AT_MEX2019</strain>
        <tissue evidence="1">Muscle</tissue>
    </source>
</reference>
<gene>
    <name evidence="1" type="ORF">ATANTOWER_024308</name>
</gene>
<accession>A0ABU7AL93</accession>
<dbReference type="Pfam" id="PF00429">
    <property type="entry name" value="TLV_coat"/>
    <property type="match status" value="1"/>
</dbReference>
<dbReference type="PANTHER" id="PTHR10424:SF68">
    <property type="entry name" value="ENDOGENOUS RETROVIRUS GROUP 3 MEMBER 1 ENV POLYPROTEIN"/>
    <property type="match status" value="1"/>
</dbReference>
<protein>
    <submittedName>
        <fullName evidence="1">Uncharacterized protein</fullName>
    </submittedName>
</protein>
<organism evidence="1 2">
    <name type="scientific">Ataeniobius toweri</name>
    <dbReference type="NCBI Taxonomy" id="208326"/>
    <lineage>
        <taxon>Eukaryota</taxon>
        <taxon>Metazoa</taxon>
        <taxon>Chordata</taxon>
        <taxon>Craniata</taxon>
        <taxon>Vertebrata</taxon>
        <taxon>Euteleostomi</taxon>
        <taxon>Actinopterygii</taxon>
        <taxon>Neopterygii</taxon>
        <taxon>Teleostei</taxon>
        <taxon>Neoteleostei</taxon>
        <taxon>Acanthomorphata</taxon>
        <taxon>Ovalentaria</taxon>
        <taxon>Atherinomorphae</taxon>
        <taxon>Cyprinodontiformes</taxon>
        <taxon>Goodeidae</taxon>
        <taxon>Ataeniobius</taxon>
    </lineage>
</organism>
<dbReference type="SUPFAM" id="SSF58069">
    <property type="entry name" value="Virus ectodomain"/>
    <property type="match status" value="1"/>
</dbReference>
<evidence type="ECO:0000313" key="1">
    <source>
        <dbReference type="EMBL" id="MED6238546.1"/>
    </source>
</evidence>
<dbReference type="EMBL" id="JAHUTI010020219">
    <property type="protein sequence ID" value="MED6238546.1"/>
    <property type="molecule type" value="Genomic_DNA"/>
</dbReference>
<name>A0ABU7AL93_9TELE</name>
<proteinExistence type="predicted"/>
<evidence type="ECO:0000313" key="2">
    <source>
        <dbReference type="Proteomes" id="UP001345963"/>
    </source>
</evidence>
<keyword evidence="2" id="KW-1185">Reference proteome</keyword>
<dbReference type="InterPro" id="IPR018154">
    <property type="entry name" value="TLV/ENV_coat_polyprotein"/>
</dbReference>
<dbReference type="Proteomes" id="UP001345963">
    <property type="component" value="Unassembled WGS sequence"/>
</dbReference>
<comment type="caution">
    <text evidence="1">The sequence shown here is derived from an EMBL/GenBank/DDBJ whole genome shotgun (WGS) entry which is preliminary data.</text>
</comment>
<dbReference type="Gene3D" id="1.10.287.210">
    <property type="match status" value="1"/>
</dbReference>